<sequence>MSNEFGVFAKEVALHLEINTNTLRRWSLELEKHGYQFERNEKNQRLYFERDLLALSDMQRFIDKTQSIEIAAKSVISMLTEKKNAEKTISVVMKENEKVAFTKEELESYTQKIIMETAQATANQVLEKINGTLEQRDRQLVQGVRQAMEQKQLATTQEKKPWWRFW</sequence>
<dbReference type="EMBL" id="AHFK01000074">
    <property type="protein sequence ID" value="EOQ05472.1"/>
    <property type="molecule type" value="Genomic_DNA"/>
</dbReference>
<evidence type="ECO:0008006" key="3">
    <source>
        <dbReference type="Google" id="ProtNLM"/>
    </source>
</evidence>
<dbReference type="Proteomes" id="UP000014028">
    <property type="component" value="Unassembled WGS sequence"/>
</dbReference>
<evidence type="ECO:0000313" key="2">
    <source>
        <dbReference type="Proteomes" id="UP000014028"/>
    </source>
</evidence>
<dbReference type="AlphaFoldDB" id="A0A9W5R2B3"/>
<dbReference type="RefSeq" id="WP_016123519.1">
    <property type="nucleotide sequence ID" value="NZ_KB976836.1"/>
</dbReference>
<reference evidence="1 2" key="1">
    <citation type="submission" date="2012-12" db="EMBL/GenBank/DDBJ databases">
        <title>The Genome Sequence of Bacillus cereus VD184.</title>
        <authorList>
            <consortium name="The Broad Institute Genome Sequencing Platform"/>
            <consortium name="The Broad Institute Genome Sequencing Center for Infectious Disease"/>
            <person name="Feldgarden M."/>
            <person name="Van der Auwera G.A."/>
            <person name="Mahillon J."/>
            <person name="Duprez V."/>
            <person name="Timmery S."/>
            <person name="Mattelet C."/>
            <person name="Dierick K."/>
            <person name="Sun M."/>
            <person name="Yu Z."/>
            <person name="Zhu L."/>
            <person name="Hu X."/>
            <person name="Shank E.B."/>
            <person name="Swiecicka I."/>
            <person name="Hansen B.M."/>
            <person name="Andrup L."/>
            <person name="Walker B."/>
            <person name="Young S.K."/>
            <person name="Zeng Q."/>
            <person name="Gargeya S."/>
            <person name="Fitzgerald M."/>
            <person name="Haas B."/>
            <person name="Abouelleil A."/>
            <person name="Alvarado L."/>
            <person name="Arachchi H.M."/>
            <person name="Berlin A.M."/>
            <person name="Chapman S.B."/>
            <person name="Dewar J."/>
            <person name="Goldberg J."/>
            <person name="Griggs A."/>
            <person name="Gujja S."/>
            <person name="Hansen M."/>
            <person name="Howarth C."/>
            <person name="Imamovic A."/>
            <person name="Larimer J."/>
            <person name="McCowan C."/>
            <person name="Murphy C."/>
            <person name="Neiman D."/>
            <person name="Pearson M."/>
            <person name="Priest M."/>
            <person name="Roberts A."/>
            <person name="Saif S."/>
            <person name="Shea T."/>
            <person name="Sisk P."/>
            <person name="Sykes S."/>
            <person name="Wortman J."/>
            <person name="Nusbaum C."/>
            <person name="Birren B."/>
        </authorList>
    </citation>
    <scope>NUCLEOTIDE SEQUENCE [LARGE SCALE GENOMIC DNA]</scope>
    <source>
        <strain evidence="1 2">VD184</strain>
    </source>
</reference>
<organism evidence="1 2">
    <name type="scientific">Bacillus cereus VD184</name>
    <dbReference type="NCBI Taxonomy" id="1053242"/>
    <lineage>
        <taxon>Bacteria</taxon>
        <taxon>Bacillati</taxon>
        <taxon>Bacillota</taxon>
        <taxon>Bacilli</taxon>
        <taxon>Bacillales</taxon>
        <taxon>Bacillaceae</taxon>
        <taxon>Bacillus</taxon>
        <taxon>Bacillus cereus group</taxon>
    </lineage>
</organism>
<dbReference type="Gene3D" id="1.10.1660.10">
    <property type="match status" value="1"/>
</dbReference>
<protein>
    <recommendedName>
        <fullName evidence="3">HTH merR-type domain-containing protein</fullName>
    </recommendedName>
</protein>
<proteinExistence type="predicted"/>
<comment type="caution">
    <text evidence="1">The sequence shown here is derived from an EMBL/GenBank/DDBJ whole genome shotgun (WGS) entry which is preliminary data.</text>
</comment>
<name>A0A9W5R2B3_BACCE</name>
<evidence type="ECO:0000313" key="1">
    <source>
        <dbReference type="EMBL" id="EOQ05472.1"/>
    </source>
</evidence>
<gene>
    <name evidence="1" type="ORF">IKC_06316</name>
</gene>
<accession>A0A9W5R2B3</accession>